<reference evidence="3 4" key="1">
    <citation type="journal article" date="2021" name="ISME Commun">
        <title>Automated analysis of genomic sequences facilitates high-throughput and comprehensive description of bacteria.</title>
        <authorList>
            <person name="Hitch T.C.A."/>
        </authorList>
    </citation>
    <scope>NUCLEOTIDE SEQUENCE [LARGE SCALE GENOMIC DNA]</scope>
    <source>
        <strain evidence="3 4">Sanger_03</strain>
    </source>
</reference>
<feature type="transmembrane region" description="Helical" evidence="2">
    <location>
        <begin position="12"/>
        <end position="30"/>
    </location>
</feature>
<dbReference type="Proteomes" id="UP001652431">
    <property type="component" value="Unassembled WGS sequence"/>
</dbReference>
<dbReference type="InterPro" id="IPR009835">
    <property type="entry name" value="SrtB"/>
</dbReference>
<keyword evidence="2" id="KW-0812">Transmembrane</keyword>
<dbReference type="EMBL" id="JAOQJU010000011">
    <property type="protein sequence ID" value="MCU6686936.1"/>
    <property type="molecule type" value="Genomic_DNA"/>
</dbReference>
<keyword evidence="4" id="KW-1185">Reference proteome</keyword>
<proteinExistence type="predicted"/>
<keyword evidence="2" id="KW-1133">Transmembrane helix</keyword>
<comment type="caution">
    <text evidence="3">The sequence shown here is derived from an EMBL/GenBank/DDBJ whole genome shotgun (WGS) entry which is preliminary data.</text>
</comment>
<dbReference type="RefSeq" id="WP_158370366.1">
    <property type="nucleotide sequence ID" value="NZ_JAOQJU010000011.1"/>
</dbReference>
<keyword evidence="1 3" id="KW-0378">Hydrolase</keyword>
<dbReference type="GO" id="GO:0016787">
    <property type="term" value="F:hydrolase activity"/>
    <property type="evidence" value="ECO:0007669"/>
    <property type="project" value="UniProtKB-KW"/>
</dbReference>
<evidence type="ECO:0000256" key="1">
    <source>
        <dbReference type="ARBA" id="ARBA00022801"/>
    </source>
</evidence>
<accession>A0ABT2RND1</accession>
<dbReference type="EC" id="3.4.22.71" evidence="3"/>
<dbReference type="CDD" id="cd05826">
    <property type="entry name" value="Sortase_B"/>
    <property type="match status" value="1"/>
</dbReference>
<evidence type="ECO:0000313" key="4">
    <source>
        <dbReference type="Proteomes" id="UP001652431"/>
    </source>
</evidence>
<protein>
    <submittedName>
        <fullName evidence="3">Class B sortase</fullName>
        <ecNumber evidence="3">3.4.22.71</ecNumber>
    </submittedName>
</protein>
<dbReference type="InterPro" id="IPR005754">
    <property type="entry name" value="Sortase"/>
</dbReference>
<organism evidence="3 4">
    <name type="scientific">Dorea acetigenes</name>
    <dbReference type="NCBI Taxonomy" id="2981787"/>
    <lineage>
        <taxon>Bacteria</taxon>
        <taxon>Bacillati</taxon>
        <taxon>Bacillota</taxon>
        <taxon>Clostridia</taxon>
        <taxon>Lachnospirales</taxon>
        <taxon>Lachnospiraceae</taxon>
        <taxon>Dorea</taxon>
    </lineage>
</organism>
<evidence type="ECO:0000313" key="3">
    <source>
        <dbReference type="EMBL" id="MCU6686936.1"/>
    </source>
</evidence>
<name>A0ABT2RND1_9FIRM</name>
<sequence length="254" mass="29421">MGDRIRKILMGVFSLIAVLCGAYLIWYYIWMPRENMGTAEEYEEYKIESNEETPEAAEPVEIPIDFASLQAQNPEVCAWIRIEDTHIDYPIVQSRTDEEFYLEHSWEGNYSPAGAIFIQTYNAADFTDYNTVIYGHRMGNGNETMFHDVHNYMDMDYLKSHQNITVYTRDHIRSYKVFAAVVYDDRLIPVSFDFSAESGRQAFLDSLYASEDVRNQFAEGVEVTPEDRIITLSTCLESEPHHRFLLGAVLVDEK</sequence>
<gene>
    <name evidence="3" type="primary">srtB</name>
    <name evidence="3" type="ORF">OCV99_10320</name>
</gene>
<dbReference type="Pfam" id="PF04203">
    <property type="entry name" value="Sortase"/>
    <property type="match status" value="1"/>
</dbReference>
<dbReference type="Gene3D" id="2.40.260.10">
    <property type="entry name" value="Sortase"/>
    <property type="match status" value="1"/>
</dbReference>
<dbReference type="NCBIfam" id="TIGR03064">
    <property type="entry name" value="sortase_srtB"/>
    <property type="match status" value="1"/>
</dbReference>
<keyword evidence="2" id="KW-0472">Membrane</keyword>
<dbReference type="InterPro" id="IPR023365">
    <property type="entry name" value="Sortase_dom-sf"/>
</dbReference>
<evidence type="ECO:0000256" key="2">
    <source>
        <dbReference type="SAM" id="Phobius"/>
    </source>
</evidence>
<dbReference type="SUPFAM" id="SSF63817">
    <property type="entry name" value="Sortase"/>
    <property type="match status" value="1"/>
</dbReference>